<keyword evidence="1" id="KW-0808">Transferase</keyword>
<dbReference type="AlphaFoldDB" id="A0A2T1LQW1"/>
<keyword evidence="2" id="KW-1185">Reference proteome</keyword>
<dbReference type="OrthoDB" id="3533713at2"/>
<sequence>MSILADIQKWYASNCDGEWEHGFGITINTLDNPGWSVTINLKDTNLEGKNFEPFQNEASEERWIYCSVEENKFRGAGDETKLEEILKVFLDWAFVAKRRLVETARTAH</sequence>
<evidence type="ECO:0000313" key="2">
    <source>
        <dbReference type="Proteomes" id="UP000239001"/>
    </source>
</evidence>
<accession>A0A2T1LQW1</accession>
<reference evidence="1 2" key="1">
    <citation type="submission" date="2018-03" db="EMBL/GenBank/DDBJ databases">
        <title>The ancient ancestry and fast evolution of plastids.</title>
        <authorList>
            <person name="Moore K.R."/>
            <person name="Magnabosco C."/>
            <person name="Momper L."/>
            <person name="Gold D.A."/>
            <person name="Bosak T."/>
            <person name="Fournier G.P."/>
        </authorList>
    </citation>
    <scope>NUCLEOTIDE SEQUENCE [LARGE SCALE GENOMIC DNA]</scope>
    <source>
        <strain evidence="1 2">CCALA 016</strain>
    </source>
</reference>
<name>A0A2T1LQW1_9CHRO</name>
<protein>
    <submittedName>
        <fullName evidence="1">Rhodanese-related sulfurtransferase</fullName>
    </submittedName>
</protein>
<evidence type="ECO:0000313" key="1">
    <source>
        <dbReference type="EMBL" id="PSF30036.1"/>
    </source>
</evidence>
<dbReference type="RefSeq" id="WP_106459453.1">
    <property type="nucleotide sequence ID" value="NZ_PXOH01000059.1"/>
</dbReference>
<dbReference type="EMBL" id="PXOH01000059">
    <property type="protein sequence ID" value="PSF30036.1"/>
    <property type="molecule type" value="Genomic_DNA"/>
</dbReference>
<dbReference type="Pfam" id="PF15580">
    <property type="entry name" value="Imm53"/>
    <property type="match status" value="1"/>
</dbReference>
<reference evidence="1 2" key="2">
    <citation type="submission" date="2018-03" db="EMBL/GenBank/DDBJ databases">
        <authorList>
            <person name="Keele B.F."/>
        </authorList>
    </citation>
    <scope>NUCLEOTIDE SEQUENCE [LARGE SCALE GENOMIC DNA]</scope>
    <source>
        <strain evidence="1 2">CCALA 016</strain>
    </source>
</reference>
<dbReference type="Proteomes" id="UP000239001">
    <property type="component" value="Unassembled WGS sequence"/>
</dbReference>
<gene>
    <name evidence="1" type="ORF">C7H19_24095</name>
</gene>
<dbReference type="GO" id="GO:0016740">
    <property type="term" value="F:transferase activity"/>
    <property type="evidence" value="ECO:0007669"/>
    <property type="project" value="UniProtKB-KW"/>
</dbReference>
<dbReference type="InterPro" id="IPR028228">
    <property type="entry name" value="Imm53"/>
</dbReference>
<proteinExistence type="predicted"/>
<organism evidence="1 2">
    <name type="scientific">Aphanothece hegewaldii CCALA 016</name>
    <dbReference type="NCBI Taxonomy" id="2107694"/>
    <lineage>
        <taxon>Bacteria</taxon>
        <taxon>Bacillati</taxon>
        <taxon>Cyanobacteriota</taxon>
        <taxon>Cyanophyceae</taxon>
        <taxon>Oscillatoriophycideae</taxon>
        <taxon>Chroococcales</taxon>
        <taxon>Aphanothecaceae</taxon>
        <taxon>Aphanothece</taxon>
    </lineage>
</organism>
<comment type="caution">
    <text evidence="1">The sequence shown here is derived from an EMBL/GenBank/DDBJ whole genome shotgun (WGS) entry which is preliminary data.</text>
</comment>